<name>A0A165DV04_EXIGL</name>
<dbReference type="EMBL" id="KV426189">
    <property type="protein sequence ID" value="KZV85423.1"/>
    <property type="molecule type" value="Genomic_DNA"/>
</dbReference>
<sequence length="150" mass="16393">MCPSRARTKAMRRLNRHKAQDSRAAEGYLALGYAPGRGGNENGKCLHLGSRPRSAYHCVTICPPNISVTFRFLALCCHRNLASYLNRVSLSSPPAPTQPLFPDFANFFCLRCAWRGPFSRVEGCPANSEPPTRGKASLSGFFHAGPKLGV</sequence>
<feature type="compositionally biased region" description="Basic residues" evidence="1">
    <location>
        <begin position="1"/>
        <end position="17"/>
    </location>
</feature>
<protein>
    <submittedName>
        <fullName evidence="2">Uncharacterized protein</fullName>
    </submittedName>
</protein>
<evidence type="ECO:0000313" key="3">
    <source>
        <dbReference type="Proteomes" id="UP000077266"/>
    </source>
</evidence>
<gene>
    <name evidence="2" type="ORF">EXIGLDRAFT_256343</name>
</gene>
<feature type="region of interest" description="Disordered" evidence="1">
    <location>
        <begin position="1"/>
        <end position="21"/>
    </location>
</feature>
<dbReference type="InParanoid" id="A0A165DV04"/>
<reference evidence="2 3" key="1">
    <citation type="journal article" date="2016" name="Mol. Biol. Evol.">
        <title>Comparative Genomics of Early-Diverging Mushroom-Forming Fungi Provides Insights into the Origins of Lignocellulose Decay Capabilities.</title>
        <authorList>
            <person name="Nagy L.G."/>
            <person name="Riley R."/>
            <person name="Tritt A."/>
            <person name="Adam C."/>
            <person name="Daum C."/>
            <person name="Floudas D."/>
            <person name="Sun H."/>
            <person name="Yadav J.S."/>
            <person name="Pangilinan J."/>
            <person name="Larsson K.H."/>
            <person name="Matsuura K."/>
            <person name="Barry K."/>
            <person name="Labutti K."/>
            <person name="Kuo R."/>
            <person name="Ohm R.A."/>
            <person name="Bhattacharya S.S."/>
            <person name="Shirouzu T."/>
            <person name="Yoshinaga Y."/>
            <person name="Martin F.M."/>
            <person name="Grigoriev I.V."/>
            <person name="Hibbett D.S."/>
        </authorList>
    </citation>
    <scope>NUCLEOTIDE SEQUENCE [LARGE SCALE GENOMIC DNA]</scope>
    <source>
        <strain evidence="2 3">HHB12029</strain>
    </source>
</reference>
<evidence type="ECO:0000256" key="1">
    <source>
        <dbReference type="SAM" id="MobiDB-lite"/>
    </source>
</evidence>
<organism evidence="2 3">
    <name type="scientific">Exidia glandulosa HHB12029</name>
    <dbReference type="NCBI Taxonomy" id="1314781"/>
    <lineage>
        <taxon>Eukaryota</taxon>
        <taxon>Fungi</taxon>
        <taxon>Dikarya</taxon>
        <taxon>Basidiomycota</taxon>
        <taxon>Agaricomycotina</taxon>
        <taxon>Agaricomycetes</taxon>
        <taxon>Auriculariales</taxon>
        <taxon>Exidiaceae</taxon>
        <taxon>Exidia</taxon>
    </lineage>
</organism>
<keyword evidence="3" id="KW-1185">Reference proteome</keyword>
<proteinExistence type="predicted"/>
<dbReference type="Proteomes" id="UP000077266">
    <property type="component" value="Unassembled WGS sequence"/>
</dbReference>
<dbReference type="AlphaFoldDB" id="A0A165DV04"/>
<accession>A0A165DV04</accession>
<evidence type="ECO:0000313" key="2">
    <source>
        <dbReference type="EMBL" id="KZV85423.1"/>
    </source>
</evidence>